<evidence type="ECO:0000256" key="9">
    <source>
        <dbReference type="ARBA" id="ARBA00022989"/>
    </source>
</evidence>
<dbReference type="Gene3D" id="3.80.10.10">
    <property type="entry name" value="Ribonuclease Inhibitor"/>
    <property type="match status" value="1"/>
</dbReference>
<dbReference type="InterPro" id="IPR000719">
    <property type="entry name" value="Prot_kinase_dom"/>
</dbReference>
<evidence type="ECO:0000256" key="12">
    <source>
        <dbReference type="SAM" id="Phobius"/>
    </source>
</evidence>
<dbReference type="InterPro" id="IPR001245">
    <property type="entry name" value="Ser-Thr/Tyr_kinase_cat_dom"/>
</dbReference>
<dbReference type="SUPFAM" id="SSF56112">
    <property type="entry name" value="Protein kinase-like (PK-like)"/>
    <property type="match status" value="1"/>
</dbReference>
<dbReference type="Gene3D" id="1.10.510.10">
    <property type="entry name" value="Transferase(Phosphotransferase) domain 1"/>
    <property type="match status" value="1"/>
</dbReference>
<evidence type="ECO:0000256" key="5">
    <source>
        <dbReference type="ARBA" id="ARBA00022729"/>
    </source>
</evidence>
<keyword evidence="6" id="KW-0677">Repeat</keyword>
<evidence type="ECO:0000256" key="8">
    <source>
        <dbReference type="ARBA" id="ARBA00022840"/>
    </source>
</evidence>
<keyword evidence="4 12" id="KW-0812">Transmembrane</keyword>
<evidence type="ECO:0000256" key="1">
    <source>
        <dbReference type="ARBA" id="ARBA00004167"/>
    </source>
</evidence>
<feature type="domain" description="Protein kinase" evidence="13">
    <location>
        <begin position="317"/>
        <end position="596"/>
    </location>
</feature>
<evidence type="ECO:0000256" key="3">
    <source>
        <dbReference type="ARBA" id="ARBA00022614"/>
    </source>
</evidence>
<keyword evidence="3" id="KW-0433">Leucine-rich repeat</keyword>
<feature type="transmembrane region" description="Helical" evidence="12">
    <location>
        <begin position="236"/>
        <end position="261"/>
    </location>
</feature>
<gene>
    <name evidence="15" type="primary">LOC108813484</name>
</gene>
<dbReference type="PANTHER" id="PTHR48007">
    <property type="entry name" value="LEUCINE-RICH REPEAT RECEPTOR-LIKE PROTEIN KINASE PXC1"/>
    <property type="match status" value="1"/>
</dbReference>
<dbReference type="PRINTS" id="PR00019">
    <property type="entry name" value="LEURICHRPT"/>
</dbReference>
<dbReference type="SUPFAM" id="SSF52058">
    <property type="entry name" value="L domain-like"/>
    <property type="match status" value="1"/>
</dbReference>
<evidence type="ECO:0000313" key="14">
    <source>
        <dbReference type="Proteomes" id="UP000504610"/>
    </source>
</evidence>
<evidence type="ECO:0000313" key="15">
    <source>
        <dbReference type="RefSeq" id="XP_018441557.2"/>
    </source>
</evidence>
<dbReference type="Gene3D" id="3.30.200.20">
    <property type="entry name" value="Phosphorylase Kinase, domain 1"/>
    <property type="match status" value="1"/>
</dbReference>
<keyword evidence="14" id="KW-1185">Reference proteome</keyword>
<evidence type="ECO:0000259" key="13">
    <source>
        <dbReference type="PROSITE" id="PS50011"/>
    </source>
</evidence>
<dbReference type="RefSeq" id="XP_018441557.2">
    <property type="nucleotide sequence ID" value="XM_018586055.2"/>
</dbReference>
<dbReference type="GO" id="GO:0016020">
    <property type="term" value="C:membrane"/>
    <property type="evidence" value="ECO:0007669"/>
    <property type="project" value="UniProtKB-SubCell"/>
</dbReference>
<name>A0A6J0K0T2_RAPSA</name>
<dbReference type="InterPro" id="IPR013210">
    <property type="entry name" value="LRR_N_plant-typ"/>
</dbReference>
<dbReference type="AlphaFoldDB" id="A0A6J0K0T2"/>
<evidence type="ECO:0000256" key="10">
    <source>
        <dbReference type="ARBA" id="ARBA00023136"/>
    </source>
</evidence>
<keyword evidence="9 12" id="KW-1133">Transmembrane helix</keyword>
<dbReference type="InterPro" id="IPR011009">
    <property type="entry name" value="Kinase-like_dom_sf"/>
</dbReference>
<dbReference type="FunFam" id="3.80.10.10:FF:000415">
    <property type="entry name" value="Inactive LRR receptor-like serine/threonine-protein kinase BIR2"/>
    <property type="match status" value="1"/>
</dbReference>
<keyword evidence="2" id="KW-0597">Phosphoprotein</keyword>
<evidence type="ECO:0000256" key="4">
    <source>
        <dbReference type="ARBA" id="ARBA00022692"/>
    </source>
</evidence>
<dbReference type="Proteomes" id="UP000504610">
    <property type="component" value="Chromosome 6"/>
</dbReference>
<sequence length="614" mass="67775">MEKIVSNPIKLLPLPIFIIIIIIFLLCFPSPATSADEDDIRCLKGIQTSLTDPQGVLRSWNFANTTLGFLCNFVGVSCWNNQENRVINLELRDMGLSGRIPDSLQYCGSLQKLDLSANRLSGNIPKELCTWLPFLVSLDLSNNDLNGEIPSSLSECRFVNSLVLSQNRLTGQIPVQLSSLARLATFSVSNNDLTGRIPSFFSTSSSKFSSDDFSGNKGLCGRPLSSACGGLSKKNLAIIIAAGVFGAAASMLLAFGVWWYYYYYNTRKRSSSNEDGASNNSSLARRLSSHKLVQVTLFQKPLVKVKLGDLMYATNGFSSENVIVMTRTGTTYKAVLPDGSALAVKHLSECELGEKEFRYEMNRLWELRHPNLAPLLGFCVVEEERLLVYKYMSNGTLKSLMEGGDELDWLTRFRIGLGAARGLAWLHHGCRPSILHQNICSSVILVDEDFDARIVDSGLARLMVPSDNNESSFVTGDLGEFGYVAPEYSTTMLASLKGDVYGLGVVLLELATGVKALGKEGFKGSLVDWVKQLESSGRLVDAIDEDIKGKGCDEEIIKFVEVACNCVASRPKERWSMFKAYQSLRAMAEKQGYSFTEQDEDFPLIFNTEENETV</sequence>
<dbReference type="InterPro" id="IPR001611">
    <property type="entry name" value="Leu-rich_rpt"/>
</dbReference>
<feature type="transmembrane region" description="Helical" evidence="12">
    <location>
        <begin position="12"/>
        <end position="32"/>
    </location>
</feature>
<dbReference type="PROSITE" id="PS50011">
    <property type="entry name" value="PROTEIN_KINASE_DOM"/>
    <property type="match status" value="1"/>
</dbReference>
<dbReference type="GO" id="GO:0005524">
    <property type="term" value="F:ATP binding"/>
    <property type="evidence" value="ECO:0007669"/>
    <property type="project" value="UniProtKB-KW"/>
</dbReference>
<keyword evidence="7" id="KW-0547">Nucleotide-binding</keyword>
<dbReference type="GO" id="GO:0004672">
    <property type="term" value="F:protein kinase activity"/>
    <property type="evidence" value="ECO:0007669"/>
    <property type="project" value="InterPro"/>
</dbReference>
<accession>A0A6J0K0T2</accession>
<reference evidence="15" key="2">
    <citation type="submission" date="2025-08" db="UniProtKB">
        <authorList>
            <consortium name="RefSeq"/>
        </authorList>
    </citation>
    <scope>IDENTIFICATION</scope>
    <source>
        <tissue evidence="15">Leaf</tissue>
    </source>
</reference>
<dbReference type="KEGG" id="rsz:108813484"/>
<dbReference type="InterPro" id="IPR046959">
    <property type="entry name" value="PRK1-6/SRF4-like"/>
</dbReference>
<dbReference type="FunFam" id="3.30.200.20:FF:000428">
    <property type="entry name" value="Inactive LRR receptor-like serine/threonine-protein kinase BIR2"/>
    <property type="match status" value="1"/>
</dbReference>
<evidence type="ECO:0000256" key="6">
    <source>
        <dbReference type="ARBA" id="ARBA00022737"/>
    </source>
</evidence>
<dbReference type="Pfam" id="PF08263">
    <property type="entry name" value="LRRNT_2"/>
    <property type="match status" value="1"/>
</dbReference>
<proteinExistence type="predicted"/>
<dbReference type="OrthoDB" id="598358at2759"/>
<keyword evidence="11" id="KW-0325">Glycoprotein</keyword>
<protein>
    <submittedName>
        <fullName evidence="15">Inactive LRR receptor-like serine/threonine-protein kinase BIR2</fullName>
    </submittedName>
</protein>
<dbReference type="Pfam" id="PF07714">
    <property type="entry name" value="PK_Tyr_Ser-Thr"/>
    <property type="match status" value="1"/>
</dbReference>
<keyword evidence="5" id="KW-0732">Signal</keyword>
<comment type="subcellular location">
    <subcellularLocation>
        <location evidence="1">Membrane</location>
        <topology evidence="1">Single-pass membrane protein</topology>
    </subcellularLocation>
</comment>
<organism evidence="14 15">
    <name type="scientific">Raphanus sativus</name>
    <name type="common">Radish</name>
    <name type="synonym">Raphanus raphanistrum var. sativus</name>
    <dbReference type="NCBI Taxonomy" id="3726"/>
    <lineage>
        <taxon>Eukaryota</taxon>
        <taxon>Viridiplantae</taxon>
        <taxon>Streptophyta</taxon>
        <taxon>Embryophyta</taxon>
        <taxon>Tracheophyta</taxon>
        <taxon>Spermatophyta</taxon>
        <taxon>Magnoliopsida</taxon>
        <taxon>eudicotyledons</taxon>
        <taxon>Gunneridae</taxon>
        <taxon>Pentapetalae</taxon>
        <taxon>rosids</taxon>
        <taxon>malvids</taxon>
        <taxon>Brassicales</taxon>
        <taxon>Brassicaceae</taxon>
        <taxon>Brassiceae</taxon>
        <taxon>Raphanus</taxon>
    </lineage>
</organism>
<evidence type="ECO:0000256" key="7">
    <source>
        <dbReference type="ARBA" id="ARBA00022741"/>
    </source>
</evidence>
<dbReference type="PANTHER" id="PTHR48007:SF86">
    <property type="entry name" value="(WILD MALAYSIAN BANANA) HYPOTHETICAL PROTEIN"/>
    <property type="match status" value="1"/>
</dbReference>
<dbReference type="FunFam" id="1.10.510.10:FF:000609">
    <property type="entry name" value="Inactive LRR receptor-like serine/threonine-protein kinase BIR2"/>
    <property type="match status" value="1"/>
</dbReference>
<reference evidence="14" key="1">
    <citation type="journal article" date="2019" name="Database">
        <title>The radish genome database (RadishGD): an integrated information resource for radish genomics.</title>
        <authorList>
            <person name="Yu H.J."/>
            <person name="Baek S."/>
            <person name="Lee Y.J."/>
            <person name="Cho A."/>
            <person name="Mun J.H."/>
        </authorList>
    </citation>
    <scope>NUCLEOTIDE SEQUENCE [LARGE SCALE GENOMIC DNA]</scope>
    <source>
        <strain evidence="14">cv. WK10039</strain>
    </source>
</reference>
<evidence type="ECO:0000256" key="11">
    <source>
        <dbReference type="ARBA" id="ARBA00023180"/>
    </source>
</evidence>
<dbReference type="Pfam" id="PF00560">
    <property type="entry name" value="LRR_1"/>
    <property type="match status" value="2"/>
</dbReference>
<keyword evidence="8" id="KW-0067">ATP-binding</keyword>
<keyword evidence="10 12" id="KW-0472">Membrane</keyword>
<dbReference type="GeneID" id="108813484"/>
<evidence type="ECO:0000256" key="2">
    <source>
        <dbReference type="ARBA" id="ARBA00022553"/>
    </source>
</evidence>
<dbReference type="InterPro" id="IPR032675">
    <property type="entry name" value="LRR_dom_sf"/>
</dbReference>